<protein>
    <submittedName>
        <fullName evidence="2">Uncharacterized protein</fullName>
    </submittedName>
</protein>
<dbReference type="InterPro" id="IPR010770">
    <property type="entry name" value="Ecd"/>
</dbReference>
<feature type="region of interest" description="Disordered" evidence="1">
    <location>
        <begin position="57"/>
        <end position="85"/>
    </location>
</feature>
<dbReference type="Proteomes" id="UP001603857">
    <property type="component" value="Unassembled WGS sequence"/>
</dbReference>
<evidence type="ECO:0000313" key="3">
    <source>
        <dbReference type="Proteomes" id="UP001603857"/>
    </source>
</evidence>
<dbReference type="PANTHER" id="PTHR13060:SF0">
    <property type="entry name" value="PROTEIN ECDYSONELESS HOMOLOG"/>
    <property type="match status" value="1"/>
</dbReference>
<feature type="compositionally biased region" description="Acidic residues" evidence="1">
    <location>
        <begin position="150"/>
        <end position="172"/>
    </location>
</feature>
<dbReference type="AlphaFoldDB" id="A0ABD1NLM4"/>
<name>A0ABD1NLM4_9FABA</name>
<evidence type="ECO:0000313" key="2">
    <source>
        <dbReference type="EMBL" id="KAL2349014.1"/>
    </source>
</evidence>
<feature type="region of interest" description="Disordered" evidence="1">
    <location>
        <begin position="197"/>
        <end position="216"/>
    </location>
</feature>
<feature type="region of interest" description="Disordered" evidence="1">
    <location>
        <begin position="131"/>
        <end position="172"/>
    </location>
</feature>
<proteinExistence type="predicted"/>
<dbReference type="EMBL" id="JBGMDY010000001">
    <property type="protein sequence ID" value="KAL2349014.1"/>
    <property type="molecule type" value="Genomic_DNA"/>
</dbReference>
<keyword evidence="3" id="KW-1185">Reference proteome</keyword>
<organism evidence="2 3">
    <name type="scientific">Flemingia macrophylla</name>
    <dbReference type="NCBI Taxonomy" id="520843"/>
    <lineage>
        <taxon>Eukaryota</taxon>
        <taxon>Viridiplantae</taxon>
        <taxon>Streptophyta</taxon>
        <taxon>Embryophyta</taxon>
        <taxon>Tracheophyta</taxon>
        <taxon>Spermatophyta</taxon>
        <taxon>Magnoliopsida</taxon>
        <taxon>eudicotyledons</taxon>
        <taxon>Gunneridae</taxon>
        <taxon>Pentapetalae</taxon>
        <taxon>rosids</taxon>
        <taxon>fabids</taxon>
        <taxon>Fabales</taxon>
        <taxon>Fabaceae</taxon>
        <taxon>Papilionoideae</taxon>
        <taxon>50 kb inversion clade</taxon>
        <taxon>NPAAA clade</taxon>
        <taxon>indigoferoid/millettioid clade</taxon>
        <taxon>Phaseoleae</taxon>
        <taxon>Flemingia</taxon>
    </lineage>
</organism>
<sequence>MNAPVRRIDEILALPHSVDDFKDQDIPPSDDDSWLYNGEEELNSVLMERQKEMDLYDLKHKKKEKTKEGQDTGPSSALNADEFDPSDIAKTMQAFVHKLSSYKGAEAPEDRNKEVDLDVDQFIKDMESVMKHSGGKVANSNTEEGSSSDLDFDDSDESDIAELDEDNEDREDDFMRSYADAMNEELKATTLQKSFVRANEQIPKQDQGTSNASENIMDEDFCPVDVDVNLVKSLLDSFSSQQGLPGPASNLLGLMGVQLPQDAKKGK</sequence>
<gene>
    <name evidence="2" type="ORF">Fmac_003014</name>
</gene>
<reference evidence="2 3" key="1">
    <citation type="submission" date="2024-08" db="EMBL/GenBank/DDBJ databases">
        <title>Insights into the chromosomal genome structure of Flemingia macrophylla.</title>
        <authorList>
            <person name="Ding Y."/>
            <person name="Zhao Y."/>
            <person name="Bi W."/>
            <person name="Wu M."/>
            <person name="Zhao G."/>
            <person name="Gong Y."/>
            <person name="Li W."/>
            <person name="Zhang P."/>
        </authorList>
    </citation>
    <scope>NUCLEOTIDE SEQUENCE [LARGE SCALE GENOMIC DNA]</scope>
    <source>
        <strain evidence="2">DYQJB</strain>
        <tissue evidence="2">Leaf</tissue>
    </source>
</reference>
<evidence type="ECO:0000256" key="1">
    <source>
        <dbReference type="SAM" id="MobiDB-lite"/>
    </source>
</evidence>
<dbReference type="PANTHER" id="PTHR13060">
    <property type="entry name" value="SGT1 PROTEIN HSGT1 SUPPRESSOR OF GCR2"/>
    <property type="match status" value="1"/>
</dbReference>
<dbReference type="Pfam" id="PF07093">
    <property type="entry name" value="SGT1"/>
    <property type="match status" value="1"/>
</dbReference>
<feature type="compositionally biased region" description="Polar residues" evidence="1">
    <location>
        <begin position="202"/>
        <end position="214"/>
    </location>
</feature>
<accession>A0ABD1NLM4</accession>
<comment type="caution">
    <text evidence="2">The sequence shown here is derived from an EMBL/GenBank/DDBJ whole genome shotgun (WGS) entry which is preliminary data.</text>
</comment>